<evidence type="ECO:0000256" key="4">
    <source>
        <dbReference type="ARBA" id="ARBA00022679"/>
    </source>
</evidence>
<feature type="transmembrane region" description="Helical" evidence="7">
    <location>
        <begin position="329"/>
        <end position="350"/>
    </location>
</feature>
<keyword evidence="5" id="KW-0418">Kinase</keyword>
<proteinExistence type="predicted"/>
<evidence type="ECO:0000256" key="7">
    <source>
        <dbReference type="SAM" id="Phobius"/>
    </source>
</evidence>
<evidence type="ECO:0000313" key="9">
    <source>
        <dbReference type="EMBL" id="KIC92834.1"/>
    </source>
</evidence>
<protein>
    <recommendedName>
        <fullName evidence="2">histidine kinase</fullName>
        <ecNumber evidence="2">2.7.13.3</ecNumber>
    </recommendedName>
</protein>
<dbReference type="SMART" id="SM00388">
    <property type="entry name" value="HisKA"/>
    <property type="match status" value="1"/>
</dbReference>
<keyword evidence="7" id="KW-0472">Membrane</keyword>
<gene>
    <name evidence="9" type="ORF">OI18_20660</name>
</gene>
<dbReference type="InterPro" id="IPR036890">
    <property type="entry name" value="HATPase_C_sf"/>
</dbReference>
<dbReference type="Pfam" id="PF02518">
    <property type="entry name" value="HATPase_c"/>
    <property type="match status" value="1"/>
</dbReference>
<dbReference type="EMBL" id="JSVC01000027">
    <property type="protein sequence ID" value="KIC92834.1"/>
    <property type="molecule type" value="Genomic_DNA"/>
</dbReference>
<evidence type="ECO:0000256" key="5">
    <source>
        <dbReference type="ARBA" id="ARBA00022777"/>
    </source>
</evidence>
<comment type="caution">
    <text evidence="9">The sequence shown here is derived from an EMBL/GenBank/DDBJ whole genome shotgun (WGS) entry which is preliminary data.</text>
</comment>
<dbReference type="SMART" id="SM00387">
    <property type="entry name" value="HATPase_c"/>
    <property type="match status" value="1"/>
</dbReference>
<dbReference type="InterPro" id="IPR003594">
    <property type="entry name" value="HATPase_dom"/>
</dbReference>
<evidence type="ECO:0000313" key="10">
    <source>
        <dbReference type="Proteomes" id="UP000031408"/>
    </source>
</evidence>
<dbReference type="GO" id="GO:0000155">
    <property type="term" value="F:phosphorelay sensor kinase activity"/>
    <property type="evidence" value="ECO:0007669"/>
    <property type="project" value="InterPro"/>
</dbReference>
<evidence type="ECO:0000256" key="2">
    <source>
        <dbReference type="ARBA" id="ARBA00012438"/>
    </source>
</evidence>
<feature type="domain" description="Histidine kinase" evidence="8">
    <location>
        <begin position="384"/>
        <end position="599"/>
    </location>
</feature>
<dbReference type="Pfam" id="PF13424">
    <property type="entry name" value="TPR_12"/>
    <property type="match status" value="1"/>
</dbReference>
<dbReference type="InterPro" id="IPR003661">
    <property type="entry name" value="HisK_dim/P_dom"/>
</dbReference>
<name>A0A0C1IQT3_9BACT</name>
<keyword evidence="3" id="KW-0597">Phosphoprotein</keyword>
<dbReference type="SUPFAM" id="SSF48452">
    <property type="entry name" value="TPR-like"/>
    <property type="match status" value="2"/>
</dbReference>
<dbReference type="AlphaFoldDB" id="A0A0C1IQT3"/>
<dbReference type="Gene3D" id="1.25.40.10">
    <property type="entry name" value="Tetratricopeptide repeat domain"/>
    <property type="match status" value="2"/>
</dbReference>
<keyword evidence="7" id="KW-1133">Transmembrane helix</keyword>
<comment type="catalytic activity">
    <reaction evidence="1">
        <text>ATP + protein L-histidine = ADP + protein N-phospho-L-histidine.</text>
        <dbReference type="EC" id="2.7.13.3"/>
    </reaction>
</comment>
<dbReference type="InterPro" id="IPR011990">
    <property type="entry name" value="TPR-like_helical_dom_sf"/>
</dbReference>
<dbReference type="InterPro" id="IPR019734">
    <property type="entry name" value="TPR_rpt"/>
</dbReference>
<dbReference type="InterPro" id="IPR036097">
    <property type="entry name" value="HisK_dim/P_sf"/>
</dbReference>
<dbReference type="PANTHER" id="PTHR43711:SF26">
    <property type="entry name" value="SENSOR HISTIDINE KINASE RCSC"/>
    <property type="match status" value="1"/>
</dbReference>
<dbReference type="InterPro" id="IPR005467">
    <property type="entry name" value="His_kinase_dom"/>
</dbReference>
<dbReference type="PRINTS" id="PR00344">
    <property type="entry name" value="BCTRLSENSOR"/>
</dbReference>
<dbReference type="EC" id="2.7.13.3" evidence="2"/>
<organism evidence="9 10">
    <name type="scientific">Flavihumibacter solisilvae</name>
    <dbReference type="NCBI Taxonomy" id="1349421"/>
    <lineage>
        <taxon>Bacteria</taxon>
        <taxon>Pseudomonadati</taxon>
        <taxon>Bacteroidota</taxon>
        <taxon>Chitinophagia</taxon>
        <taxon>Chitinophagales</taxon>
        <taxon>Chitinophagaceae</taxon>
        <taxon>Flavihumibacter</taxon>
    </lineage>
</organism>
<dbReference type="Pfam" id="PF00512">
    <property type="entry name" value="HisKA"/>
    <property type="match status" value="1"/>
</dbReference>
<dbReference type="FunFam" id="3.30.565.10:FF:000006">
    <property type="entry name" value="Sensor histidine kinase WalK"/>
    <property type="match status" value="1"/>
</dbReference>
<dbReference type="CDD" id="cd00082">
    <property type="entry name" value="HisKA"/>
    <property type="match status" value="1"/>
</dbReference>
<dbReference type="PROSITE" id="PS50109">
    <property type="entry name" value="HIS_KIN"/>
    <property type="match status" value="1"/>
</dbReference>
<dbReference type="InterPro" id="IPR004358">
    <property type="entry name" value="Sig_transdc_His_kin-like_C"/>
</dbReference>
<sequence>MGWVAQAQPVDTTYLKDLYDRTISFNEEKLDSIEWVAAYIEKQSSSLKFGKGKILANRLRGYHSELSGNYENAIRYYLFTLSASRESSITEYEIAALSDLAIVYSAIKQPEKAKDVYMQSLRLVEKNGEVSSMISSYCNIGAIYNLLNMPDSALYFLNVAHRLINQHHHEESLPFVYNNTGNAYFKKQQFLKALGYFRQNKLIHDKTRNSADLWVDHLNIGDAYIELKKYDSATLHTDSALQLAISLESKSKEADTYALFAKLYEKLENYRLAYGYQRKWYQLDTALVNEASGRTIVELQERFNASDRENRNRLLQAEVEHEKLRNKTLSSLASAAVLIGLLVGLLLVVYRRSNRKLVEVNQVIVRQKEKLADLNYEKNSLISIVSHDLGSPFASIAMWSQLLEKDNSLTPEQRNALARIRESSLNGERLIRNILEIEKQGTRHEKLELEEMDVAAFTDHLVSTHLPAAQRKEVKLQTIRPQLPVYLLTDQHLFSRILDNLVSNAIKFTFSGKSITVSVREDKDHVELEVADEGIGIPKEEQHFLFGKYAQLSARPTAGESSTGLGLSIVQRLVNELNGTILVESEPGAGTTFTVRFSK</sequence>
<dbReference type="Proteomes" id="UP000031408">
    <property type="component" value="Unassembled WGS sequence"/>
</dbReference>
<evidence type="ECO:0000256" key="1">
    <source>
        <dbReference type="ARBA" id="ARBA00000085"/>
    </source>
</evidence>
<dbReference type="PANTHER" id="PTHR43711">
    <property type="entry name" value="TWO-COMPONENT HISTIDINE KINASE"/>
    <property type="match status" value="1"/>
</dbReference>
<evidence type="ECO:0000256" key="3">
    <source>
        <dbReference type="ARBA" id="ARBA00022553"/>
    </source>
</evidence>
<dbReference type="CDD" id="cd00075">
    <property type="entry name" value="HATPase"/>
    <property type="match status" value="1"/>
</dbReference>
<dbReference type="SMART" id="SM00028">
    <property type="entry name" value="TPR"/>
    <property type="match status" value="5"/>
</dbReference>
<dbReference type="STRING" id="1349421.OI18_20660"/>
<evidence type="ECO:0000259" key="8">
    <source>
        <dbReference type="PROSITE" id="PS50109"/>
    </source>
</evidence>
<keyword evidence="6" id="KW-0902">Two-component regulatory system</keyword>
<keyword evidence="4" id="KW-0808">Transferase</keyword>
<keyword evidence="7" id="KW-0812">Transmembrane</keyword>
<dbReference type="Gene3D" id="3.30.565.10">
    <property type="entry name" value="Histidine kinase-like ATPase, C-terminal domain"/>
    <property type="match status" value="1"/>
</dbReference>
<evidence type="ECO:0000256" key="6">
    <source>
        <dbReference type="ARBA" id="ARBA00023012"/>
    </source>
</evidence>
<dbReference type="SUPFAM" id="SSF55874">
    <property type="entry name" value="ATPase domain of HSP90 chaperone/DNA topoisomerase II/histidine kinase"/>
    <property type="match status" value="1"/>
</dbReference>
<reference evidence="9 10" key="1">
    <citation type="submission" date="2014-11" db="EMBL/GenBank/DDBJ databases">
        <title>Genome sequence of Flavihumibacter solisilvae 3-3.</title>
        <authorList>
            <person name="Zhou G."/>
            <person name="Li M."/>
            <person name="Wang G."/>
        </authorList>
    </citation>
    <scope>NUCLEOTIDE SEQUENCE [LARGE SCALE GENOMIC DNA]</scope>
    <source>
        <strain evidence="9 10">3-3</strain>
    </source>
</reference>
<keyword evidence="10" id="KW-1185">Reference proteome</keyword>
<dbReference type="Gene3D" id="1.10.287.130">
    <property type="match status" value="1"/>
</dbReference>
<accession>A0A0C1IQT3</accession>
<dbReference type="SUPFAM" id="SSF47384">
    <property type="entry name" value="Homodimeric domain of signal transducing histidine kinase"/>
    <property type="match status" value="1"/>
</dbReference>
<dbReference type="InterPro" id="IPR050736">
    <property type="entry name" value="Sensor_HK_Regulatory"/>
</dbReference>